<dbReference type="Pfam" id="PF04233">
    <property type="entry name" value="Phage_Mu_F"/>
    <property type="match status" value="1"/>
</dbReference>
<reference evidence="3" key="1">
    <citation type="submission" date="2018-09" db="EMBL/GenBank/DDBJ databases">
        <title>Acidovorax cavernicola nov. sp. isolated from Gruta de las Maravillas (Aracena, Spain).</title>
        <authorList>
            <person name="Jurado V."/>
            <person name="Gutierrez-Patricio S."/>
            <person name="Gonzalez-Pimentel J.L."/>
            <person name="Miller A.Z."/>
            <person name="Laiz L."/>
            <person name="Saiz-Jimenez C."/>
        </authorList>
    </citation>
    <scope>NUCLEOTIDE SEQUENCE [LARGE SCALE GENOMIC DNA]</scope>
    <source>
        <strain evidence="3">1011MAR3C25</strain>
    </source>
</reference>
<comment type="caution">
    <text evidence="2">The sequence shown here is derived from an EMBL/GenBank/DDBJ whole genome shotgun (WGS) entry which is preliminary data.</text>
</comment>
<dbReference type="RefSeq" id="WP_119746609.1">
    <property type="nucleotide sequence ID" value="NZ_QZCG01000003.1"/>
</dbReference>
<evidence type="ECO:0000259" key="1">
    <source>
        <dbReference type="Pfam" id="PF04233"/>
    </source>
</evidence>
<gene>
    <name evidence="2" type="ORF">D3P04_05100</name>
</gene>
<organism evidence="2 3">
    <name type="scientific">Paracoccus onubensis</name>
    <dbReference type="NCBI Taxonomy" id="1675788"/>
    <lineage>
        <taxon>Bacteria</taxon>
        <taxon>Pseudomonadati</taxon>
        <taxon>Pseudomonadota</taxon>
        <taxon>Alphaproteobacteria</taxon>
        <taxon>Rhodobacterales</taxon>
        <taxon>Paracoccaceae</taxon>
        <taxon>Paracoccus</taxon>
    </lineage>
</organism>
<name>A0A418T1Q1_9RHOB</name>
<accession>A0A418T1Q1</accession>
<evidence type="ECO:0000313" key="3">
    <source>
        <dbReference type="Proteomes" id="UP000284202"/>
    </source>
</evidence>
<dbReference type="Proteomes" id="UP000284202">
    <property type="component" value="Unassembled WGS sequence"/>
</dbReference>
<keyword evidence="3" id="KW-1185">Reference proteome</keyword>
<dbReference type="EMBL" id="QZCG01000003">
    <property type="protein sequence ID" value="RJE87128.1"/>
    <property type="molecule type" value="Genomic_DNA"/>
</dbReference>
<evidence type="ECO:0000313" key="2">
    <source>
        <dbReference type="EMBL" id="RJE87128.1"/>
    </source>
</evidence>
<protein>
    <recommendedName>
        <fullName evidence="1">Phage head morphogenesis domain-containing protein</fullName>
    </recommendedName>
</protein>
<feature type="domain" description="Phage head morphogenesis" evidence="1">
    <location>
        <begin position="57"/>
        <end position="188"/>
    </location>
</feature>
<proteinExistence type="predicted"/>
<dbReference type="InterPro" id="IPR006528">
    <property type="entry name" value="Phage_head_morphogenesis_dom"/>
</dbReference>
<dbReference type="AlphaFoldDB" id="A0A418T1Q1"/>
<dbReference type="OrthoDB" id="9813502at2"/>
<sequence length="430" mass="49714">MAQIVLEPLPHREAIEYFRSRGYAHQLQRFHHLDHFREEHARNWVVAKAMRDDISQAIRAEFDRAFSEGRTVDQFQVDLAPRLREMGWWGKSMMEDPVTGETEEVQLGSMNRLRVIFDTNMRTAHAAGHWASIQRTKRAFPYLQYIQIQRPTKRHDHARFHNKIWGVDDPIWLRIYPPNGYFCGCTVIQRTEGWMKRNGRVVDDPIDLDEEEWTHKRSGEVHMIPRGITPGFDTNPGAVWLDITDDWEGMTPDLSSERRATERGLIEGLRLRRLSDGRDTMIVTDTNSLPVDYLVTPTDVLLDPRRVPDQASFLYSREADQNLSRPDLARLSDHGGYAATAIGAGGSVWRAVRISDQSLQPLLASFDSIQPEFADELQATGYGDEIFTHARLLWLDERGAVSYSWRMTERMRQIMDANADLIERLVYGRP</sequence>